<dbReference type="PRINTS" id="PR00025">
    <property type="entry name" value="ANTENNAPEDIA"/>
</dbReference>
<keyword evidence="7 10" id="KW-0371">Homeobox</keyword>
<reference evidence="15" key="1">
    <citation type="journal article" date="2013" name="Nat. Genet.">
        <title>Sequencing of the sea lamprey (Petromyzon marinus) genome provides insights into vertebrate evolution.</title>
        <authorList>
            <person name="Smith J.J."/>
            <person name="Kuraku S."/>
            <person name="Holt C."/>
            <person name="Sauka-Spengler T."/>
            <person name="Jiang N."/>
            <person name="Campbell M.S."/>
            <person name="Yandell M.D."/>
            <person name="Manousaki T."/>
            <person name="Meyer A."/>
            <person name="Bloom O.E."/>
            <person name="Morgan J.R."/>
            <person name="Buxbaum J.D."/>
            <person name="Sachidanandam R."/>
            <person name="Sims C."/>
            <person name="Garruss A.S."/>
            <person name="Cook M."/>
            <person name="Krumlauf R."/>
            <person name="Wiedemann L.M."/>
            <person name="Sower S.A."/>
            <person name="Decatur W.A."/>
            <person name="Hall J.A."/>
            <person name="Amemiya C.T."/>
            <person name="Saha N.R."/>
            <person name="Buckley K.M."/>
            <person name="Rast J.P."/>
            <person name="Das S."/>
            <person name="Hirano M."/>
            <person name="McCurley N."/>
            <person name="Guo P."/>
            <person name="Rohner N."/>
            <person name="Tabin C.J."/>
            <person name="Piccinelli P."/>
            <person name="Elgar G."/>
            <person name="Ruffier M."/>
            <person name="Aken B.L."/>
            <person name="Searle S.M."/>
            <person name="Muffato M."/>
            <person name="Pignatelli M."/>
            <person name="Herrero J."/>
            <person name="Jones M."/>
            <person name="Brown C.T."/>
            <person name="Chung-Davidson Y.W."/>
            <person name="Nanlohy K.G."/>
            <person name="Libants S.V."/>
            <person name="Yeh C.Y."/>
            <person name="McCauley D.W."/>
            <person name="Langeland J.A."/>
            <person name="Pancer Z."/>
            <person name="Fritzsch B."/>
            <person name="de Jong P.J."/>
            <person name="Zhu B."/>
            <person name="Fulton L.L."/>
            <person name="Theising B."/>
            <person name="Flicek P."/>
            <person name="Bronner M.E."/>
            <person name="Warren W.C."/>
            <person name="Clifton S.W."/>
            <person name="Wilson R.K."/>
            <person name="Li W."/>
        </authorList>
    </citation>
    <scope>NUCLEOTIDE SEQUENCE</scope>
</reference>
<organism evidence="15">
    <name type="scientific">Petromyzon marinus</name>
    <name type="common">Sea lamprey</name>
    <dbReference type="NCBI Taxonomy" id="7757"/>
    <lineage>
        <taxon>Eukaryota</taxon>
        <taxon>Metazoa</taxon>
        <taxon>Chordata</taxon>
        <taxon>Craniata</taxon>
        <taxon>Vertebrata</taxon>
        <taxon>Cyclostomata</taxon>
        <taxon>Hyperoartia</taxon>
        <taxon>Petromyzontiformes</taxon>
        <taxon>Petromyzontidae</taxon>
        <taxon>Petromyzon</taxon>
    </lineage>
</organism>
<feature type="compositionally biased region" description="Basic and acidic residues" evidence="13">
    <location>
        <begin position="242"/>
        <end position="252"/>
    </location>
</feature>
<evidence type="ECO:0000256" key="12">
    <source>
        <dbReference type="RuleBase" id="RU004442"/>
    </source>
</evidence>
<evidence type="ECO:0000256" key="3">
    <source>
        <dbReference type="ARBA" id="ARBA00009107"/>
    </source>
</evidence>
<feature type="compositionally biased region" description="Polar residues" evidence="13">
    <location>
        <begin position="112"/>
        <end position="127"/>
    </location>
</feature>
<evidence type="ECO:0000256" key="7">
    <source>
        <dbReference type="ARBA" id="ARBA00023155"/>
    </source>
</evidence>
<dbReference type="InterPro" id="IPR020479">
    <property type="entry name" value="HD_metazoa"/>
</dbReference>
<dbReference type="SMART" id="SM00389">
    <property type="entry name" value="HOX"/>
    <property type="match status" value="1"/>
</dbReference>
<name>M1G4E0_PETMA</name>
<dbReference type="FunFam" id="1.10.10.60:FF:000055">
    <property type="entry name" value="Homeobox protein Hox-A5"/>
    <property type="match status" value="1"/>
</dbReference>
<evidence type="ECO:0000256" key="6">
    <source>
        <dbReference type="ARBA" id="ARBA00023125"/>
    </source>
</evidence>
<dbReference type="PANTHER" id="PTHR45659">
    <property type="entry name" value="HOMEOBOX PROTEIN HOX"/>
    <property type="match status" value="1"/>
</dbReference>
<feature type="region of interest" description="Disordered" evidence="13">
    <location>
        <begin position="61"/>
        <end position="98"/>
    </location>
</feature>
<dbReference type="PROSITE" id="PS00032">
    <property type="entry name" value="ANTENNAPEDIA"/>
    <property type="match status" value="1"/>
</dbReference>
<evidence type="ECO:0000256" key="4">
    <source>
        <dbReference type="ARBA" id="ARBA00022473"/>
    </source>
</evidence>
<dbReference type="PROSITE" id="PS50071">
    <property type="entry name" value="HOMEOBOX_2"/>
    <property type="match status" value="1"/>
</dbReference>
<evidence type="ECO:0000256" key="13">
    <source>
        <dbReference type="SAM" id="MobiDB-lite"/>
    </source>
</evidence>
<evidence type="ECO:0000259" key="14">
    <source>
        <dbReference type="PROSITE" id="PS50071"/>
    </source>
</evidence>
<dbReference type="PRINTS" id="PR00024">
    <property type="entry name" value="HOMEOBOX"/>
</dbReference>
<dbReference type="InterPro" id="IPR017995">
    <property type="entry name" value="Homeobox_antennapedia"/>
</dbReference>
<proteinExistence type="inferred from homology"/>
<comment type="subcellular location">
    <subcellularLocation>
        <location evidence="2 10 11">Nucleus</location>
    </subcellularLocation>
</comment>
<dbReference type="GO" id="GO:0000981">
    <property type="term" value="F:DNA-binding transcription factor activity, RNA polymerase II-specific"/>
    <property type="evidence" value="ECO:0007669"/>
    <property type="project" value="InterPro"/>
</dbReference>
<dbReference type="SUPFAM" id="SSF46689">
    <property type="entry name" value="Homeodomain-like"/>
    <property type="match status" value="1"/>
</dbReference>
<dbReference type="InterPro" id="IPR009057">
    <property type="entry name" value="Homeodomain-like_sf"/>
</dbReference>
<gene>
    <name evidence="15" type="primary">Hox5</name>
</gene>
<dbReference type="EMBL" id="JQ706317">
    <property type="protein sequence ID" value="AFZ94990.1"/>
    <property type="molecule type" value="Genomic_DNA"/>
</dbReference>
<dbReference type="InterPro" id="IPR001356">
    <property type="entry name" value="HD"/>
</dbReference>
<dbReference type="AlphaFoldDB" id="M1G4E0"/>
<evidence type="ECO:0000256" key="10">
    <source>
        <dbReference type="PROSITE-ProRule" id="PRU00108"/>
    </source>
</evidence>
<dbReference type="GO" id="GO:0009952">
    <property type="term" value="P:anterior/posterior pattern specification"/>
    <property type="evidence" value="ECO:0007669"/>
    <property type="project" value="TreeGrafter"/>
</dbReference>
<feature type="compositionally biased region" description="Low complexity" evidence="13">
    <location>
        <begin position="230"/>
        <end position="241"/>
    </location>
</feature>
<dbReference type="Gene3D" id="1.10.10.60">
    <property type="entry name" value="Homeodomain-like"/>
    <property type="match status" value="1"/>
</dbReference>
<dbReference type="GO" id="GO:0000978">
    <property type="term" value="F:RNA polymerase II cis-regulatory region sequence-specific DNA binding"/>
    <property type="evidence" value="ECO:0007669"/>
    <property type="project" value="TreeGrafter"/>
</dbReference>
<evidence type="ECO:0000256" key="5">
    <source>
        <dbReference type="ARBA" id="ARBA00023015"/>
    </source>
</evidence>
<feature type="compositionally biased region" description="Polar residues" evidence="13">
    <location>
        <begin position="74"/>
        <end position="84"/>
    </location>
</feature>
<comment type="similarity">
    <text evidence="3 12">Belongs to the Antp homeobox family.</text>
</comment>
<keyword evidence="8" id="KW-0804">Transcription</keyword>
<feature type="domain" description="Homeobox" evidence="14">
    <location>
        <begin position="248"/>
        <end position="308"/>
    </location>
</feature>
<keyword evidence="5" id="KW-0805">Transcription regulation</keyword>
<keyword evidence="4" id="KW-0217">Developmental protein</keyword>
<feature type="region of interest" description="Disordered" evidence="13">
    <location>
        <begin position="111"/>
        <end position="212"/>
    </location>
</feature>
<keyword evidence="6 10" id="KW-0238">DNA-binding</keyword>
<feature type="compositionally biased region" description="Polar residues" evidence="13">
    <location>
        <begin position="139"/>
        <end position="151"/>
    </location>
</feature>
<dbReference type="CDD" id="cd00086">
    <property type="entry name" value="homeodomain"/>
    <property type="match status" value="1"/>
</dbReference>
<evidence type="ECO:0000256" key="8">
    <source>
        <dbReference type="ARBA" id="ARBA00023163"/>
    </source>
</evidence>
<comment type="function">
    <text evidence="1">Sequence-specific transcription factor which is part of a developmental regulatory system that provides cells with specific positional identities on the anterior-posterior axis.</text>
</comment>
<evidence type="ECO:0000256" key="1">
    <source>
        <dbReference type="ARBA" id="ARBA00003263"/>
    </source>
</evidence>
<dbReference type="InterPro" id="IPR017970">
    <property type="entry name" value="Homeobox_CS"/>
</dbReference>
<dbReference type="InterPro" id="IPR050296">
    <property type="entry name" value="Antp_homeobox"/>
</dbReference>
<feature type="compositionally biased region" description="Low complexity" evidence="13">
    <location>
        <begin position="193"/>
        <end position="212"/>
    </location>
</feature>
<dbReference type="InterPro" id="IPR001827">
    <property type="entry name" value="Homeobox_Antennapedia_CS"/>
</dbReference>
<sequence length="325" mass="35219">MSSYFVNSFAARYQNGPDYQVPGYGNAGAVSESYRESAAMHSPRYAYGYSGVDLSLRRSSVEHCGGGGGGGPETSRSFPQANSSRLEHSLGVSHAAEPPACSALCPSPSAPGTNASKRNGAISSSSDGAKAEAGLASPQYATSQGAEQDGSSPAMHAEEEGQAGGTAGAQTGQQQQQQQQQPQQQPQPPPPSQASGKQSQAAQSQNSQAQQQPQIYPWMRKLHLNHGNGARARTAPRATPRARGERGPEGKRSRTAYTRYQTLELEKEFHFNRYLTRRRRIEIAHALCLTERQIKIWFQNRRMKWKKDNKLKSLSMANQAGAYHG</sequence>
<evidence type="ECO:0000256" key="2">
    <source>
        <dbReference type="ARBA" id="ARBA00004123"/>
    </source>
</evidence>
<feature type="DNA-binding region" description="Homeobox" evidence="10">
    <location>
        <begin position="250"/>
        <end position="309"/>
    </location>
</feature>
<evidence type="ECO:0000256" key="9">
    <source>
        <dbReference type="ARBA" id="ARBA00023242"/>
    </source>
</evidence>
<keyword evidence="9 10" id="KW-0539">Nucleus</keyword>
<dbReference type="Pfam" id="PF00046">
    <property type="entry name" value="Homeodomain"/>
    <property type="match status" value="1"/>
</dbReference>
<evidence type="ECO:0000313" key="15">
    <source>
        <dbReference type="EMBL" id="AFZ94990.1"/>
    </source>
</evidence>
<dbReference type="PROSITE" id="PS00027">
    <property type="entry name" value="HOMEOBOX_1"/>
    <property type="match status" value="1"/>
</dbReference>
<dbReference type="GO" id="GO:0005634">
    <property type="term" value="C:nucleus"/>
    <property type="evidence" value="ECO:0007669"/>
    <property type="project" value="UniProtKB-SubCell"/>
</dbReference>
<feature type="compositionally biased region" description="Low complexity" evidence="13">
    <location>
        <begin position="168"/>
        <end position="184"/>
    </location>
</feature>
<feature type="region of interest" description="Disordered" evidence="13">
    <location>
        <begin position="229"/>
        <end position="255"/>
    </location>
</feature>
<dbReference type="PANTHER" id="PTHR45659:SF2">
    <property type="entry name" value="HOMEOBOX PROTEIN HOX-B5"/>
    <property type="match status" value="1"/>
</dbReference>
<accession>M1G4E0</accession>
<evidence type="ECO:0000256" key="11">
    <source>
        <dbReference type="RuleBase" id="RU000682"/>
    </source>
</evidence>
<protein>
    <submittedName>
        <fullName evidence="15">Transcription factor Hox5</fullName>
    </submittedName>
</protein>